<feature type="transmembrane region" description="Helical" evidence="6">
    <location>
        <begin position="160"/>
        <end position="181"/>
    </location>
</feature>
<evidence type="ECO:0000256" key="1">
    <source>
        <dbReference type="ARBA" id="ARBA00004141"/>
    </source>
</evidence>
<feature type="transmembrane region" description="Helical" evidence="6">
    <location>
        <begin position="29"/>
        <end position="51"/>
    </location>
</feature>
<proteinExistence type="predicted"/>
<protein>
    <recommendedName>
        <fullName evidence="9">Major facilitator superfamily (MFS) profile domain-containing protein</fullName>
    </recommendedName>
</protein>
<dbReference type="PANTHER" id="PTHR10924:SF6">
    <property type="entry name" value="SOLUTE CARRIER FAMILY 49 MEMBER A3"/>
    <property type="match status" value="1"/>
</dbReference>
<name>I1CG25_RHIO9</name>
<evidence type="ECO:0000256" key="2">
    <source>
        <dbReference type="ARBA" id="ARBA00022692"/>
    </source>
</evidence>
<dbReference type="InterPro" id="IPR036259">
    <property type="entry name" value="MFS_trans_sf"/>
</dbReference>
<feature type="transmembrane region" description="Helical" evidence="6">
    <location>
        <begin position="305"/>
        <end position="328"/>
    </location>
</feature>
<dbReference type="GeneID" id="93619081"/>
<dbReference type="SUPFAM" id="SSF103473">
    <property type="entry name" value="MFS general substrate transporter"/>
    <property type="match status" value="1"/>
</dbReference>
<dbReference type="OMA" id="WWIAIIT"/>
<dbReference type="AlphaFoldDB" id="I1CG25"/>
<dbReference type="Proteomes" id="UP000009138">
    <property type="component" value="Unassembled WGS sequence"/>
</dbReference>
<evidence type="ECO:0008006" key="9">
    <source>
        <dbReference type="Google" id="ProtNLM"/>
    </source>
</evidence>
<dbReference type="eggNOG" id="KOG2563">
    <property type="taxonomic scope" value="Eukaryota"/>
</dbReference>
<keyword evidence="3 6" id="KW-1133">Transmembrane helix</keyword>
<dbReference type="VEuPathDB" id="FungiDB:RO3G_12116"/>
<evidence type="ECO:0000256" key="6">
    <source>
        <dbReference type="SAM" id="Phobius"/>
    </source>
</evidence>
<feature type="transmembrane region" description="Helical" evidence="6">
    <location>
        <begin position="100"/>
        <end position="120"/>
    </location>
</feature>
<accession>I1CG25</accession>
<feature type="compositionally biased region" description="Low complexity" evidence="5">
    <location>
        <begin position="7"/>
        <end position="17"/>
    </location>
</feature>
<dbReference type="Gene3D" id="1.20.1250.20">
    <property type="entry name" value="MFS general substrate transporter like domains"/>
    <property type="match status" value="1"/>
</dbReference>
<dbReference type="GO" id="GO:0016020">
    <property type="term" value="C:membrane"/>
    <property type="evidence" value="ECO:0007669"/>
    <property type="project" value="UniProtKB-SubCell"/>
</dbReference>
<keyword evidence="4 6" id="KW-0472">Membrane</keyword>
<keyword evidence="2 6" id="KW-0812">Transmembrane</keyword>
<dbReference type="InParanoid" id="I1CG25"/>
<evidence type="ECO:0000313" key="7">
    <source>
        <dbReference type="EMBL" id="EIE87405.1"/>
    </source>
</evidence>
<reference evidence="7 8" key="1">
    <citation type="journal article" date="2009" name="PLoS Genet.">
        <title>Genomic analysis of the basal lineage fungus Rhizopus oryzae reveals a whole-genome duplication.</title>
        <authorList>
            <person name="Ma L.-J."/>
            <person name="Ibrahim A.S."/>
            <person name="Skory C."/>
            <person name="Grabherr M.G."/>
            <person name="Burger G."/>
            <person name="Butler M."/>
            <person name="Elias M."/>
            <person name="Idnurm A."/>
            <person name="Lang B.F."/>
            <person name="Sone T."/>
            <person name="Abe A."/>
            <person name="Calvo S.E."/>
            <person name="Corrochano L.M."/>
            <person name="Engels R."/>
            <person name="Fu J."/>
            <person name="Hansberg W."/>
            <person name="Kim J.-M."/>
            <person name="Kodira C.D."/>
            <person name="Koehrsen M.J."/>
            <person name="Liu B."/>
            <person name="Miranda-Saavedra D."/>
            <person name="O'Leary S."/>
            <person name="Ortiz-Castellanos L."/>
            <person name="Poulter R."/>
            <person name="Rodriguez-Romero J."/>
            <person name="Ruiz-Herrera J."/>
            <person name="Shen Y.-Q."/>
            <person name="Zeng Q."/>
            <person name="Galagan J."/>
            <person name="Birren B.W."/>
            <person name="Cuomo C.A."/>
            <person name="Wickes B.L."/>
        </authorList>
    </citation>
    <scope>NUCLEOTIDE SEQUENCE [LARGE SCALE GENOMIC DNA]</scope>
    <source>
        <strain evidence="8">RA 99-880 / ATCC MYA-4621 / FGSC 9543 / NRRL 43880</strain>
    </source>
</reference>
<keyword evidence="8" id="KW-1185">Reference proteome</keyword>
<evidence type="ECO:0000313" key="8">
    <source>
        <dbReference type="Proteomes" id="UP000009138"/>
    </source>
</evidence>
<dbReference type="OrthoDB" id="422206at2759"/>
<evidence type="ECO:0000256" key="4">
    <source>
        <dbReference type="ARBA" id="ARBA00023136"/>
    </source>
</evidence>
<feature type="transmembrane region" description="Helical" evidence="6">
    <location>
        <begin position="71"/>
        <end position="91"/>
    </location>
</feature>
<dbReference type="InterPro" id="IPR049680">
    <property type="entry name" value="FLVCR1-2_SLC49-like"/>
</dbReference>
<feature type="transmembrane region" description="Helical" evidence="6">
    <location>
        <begin position="340"/>
        <end position="361"/>
    </location>
</feature>
<comment type="subcellular location">
    <subcellularLocation>
        <location evidence="1">Membrane</location>
        <topology evidence="1">Multi-pass membrane protein</topology>
    </subcellularLocation>
</comment>
<dbReference type="PANTHER" id="PTHR10924">
    <property type="entry name" value="MAJOR FACILITATOR SUPERFAMILY PROTEIN-RELATED"/>
    <property type="match status" value="1"/>
</dbReference>
<feature type="transmembrane region" description="Helical" evidence="6">
    <location>
        <begin position="213"/>
        <end position="235"/>
    </location>
</feature>
<dbReference type="RefSeq" id="XP_067522801.1">
    <property type="nucleotide sequence ID" value="XM_067666700.1"/>
</dbReference>
<feature type="region of interest" description="Disordered" evidence="5">
    <location>
        <begin position="1"/>
        <end position="24"/>
    </location>
</feature>
<dbReference type="EMBL" id="CH476741">
    <property type="protein sequence ID" value="EIE87405.1"/>
    <property type="molecule type" value="Genomic_DNA"/>
</dbReference>
<sequence length="379" mass="40659">MPILDKPSSTSTHSPSLSDEKPQEQTTTWAWLGTVVCMVLNSSCAIMWMTASSTPTVMADWMAISLTQLNWLSNGSAILNALVSFITPLAYDKLGIRSSLILCGLLNALGCWVRTLAILVPIEKRYALFMTGQMIASLGGPLVYNLFPSGLHPKIEDWPAFCYLLVVSGLSTLAALPTFLIPPQPAVPPCVSATLARDSLWHGLRSIATHAQFGWLTLMTSVTIGMILSVSVLIMEAIAPFGYSDQQAGLCAASVVFAGCLGGVIPNAFATVLVACIINGFFSYALLPIYIELAAEMTYPISESISSSLLWGFTTIAMLIFSIVIDALRAGPEASPPNNMNLSMVVVAVIVGVGNLPCLWLKGELNRLKEDQHEEQGFP</sequence>
<feature type="transmembrane region" description="Helical" evidence="6">
    <location>
        <begin position="247"/>
        <end position="265"/>
    </location>
</feature>
<feature type="transmembrane region" description="Helical" evidence="6">
    <location>
        <begin position="271"/>
        <end position="293"/>
    </location>
</feature>
<gene>
    <name evidence="7" type="ORF">RO3G_12116</name>
</gene>
<evidence type="ECO:0000256" key="3">
    <source>
        <dbReference type="ARBA" id="ARBA00022989"/>
    </source>
</evidence>
<evidence type="ECO:0000256" key="5">
    <source>
        <dbReference type="SAM" id="MobiDB-lite"/>
    </source>
</evidence>
<organism evidence="7 8">
    <name type="scientific">Rhizopus delemar (strain RA 99-880 / ATCC MYA-4621 / FGSC 9543 / NRRL 43880)</name>
    <name type="common">Mucormycosis agent</name>
    <name type="synonym">Rhizopus arrhizus var. delemar</name>
    <dbReference type="NCBI Taxonomy" id="246409"/>
    <lineage>
        <taxon>Eukaryota</taxon>
        <taxon>Fungi</taxon>
        <taxon>Fungi incertae sedis</taxon>
        <taxon>Mucoromycota</taxon>
        <taxon>Mucoromycotina</taxon>
        <taxon>Mucoromycetes</taxon>
        <taxon>Mucorales</taxon>
        <taxon>Mucorineae</taxon>
        <taxon>Rhizopodaceae</taxon>
        <taxon>Rhizopus</taxon>
    </lineage>
</organism>
<feature type="transmembrane region" description="Helical" evidence="6">
    <location>
        <begin position="126"/>
        <end position="148"/>
    </location>
</feature>